<dbReference type="EMBL" id="CP087977">
    <property type="protein sequence ID" value="UUZ43526.1"/>
    <property type="molecule type" value="Genomic_DNA"/>
</dbReference>
<proteinExistence type="predicted"/>
<sequence length="269" mass="28601">MPTETTNRPKPSNRSRSSQIVPVAVLTPAAVLIAVIVAVNWSGTTAEEGGSPSDSGAPTEVQNPEQPDLSAAETGDEADLLAAGPVDAPVVLVVFSDYQCPFCARWSEQTLPSMMEHVDAGDLRIEWRDINVFGPASERAARASYAAALRGALWEYHDALFEDGERRSESELSEEALVALAGELGLDTEQFAADPGSEETAQVIAANQQFGFDLGATSTPIFIPGGQPIVGRSPPRCSGKRSRARSTRRSEAAWTSDCSPRSPAARSRC</sequence>
<evidence type="ECO:0000313" key="2">
    <source>
        <dbReference type="Proteomes" id="UP001059663"/>
    </source>
</evidence>
<accession>A0AC61U0I3</accession>
<evidence type="ECO:0000313" key="1">
    <source>
        <dbReference type="EMBL" id="UUZ43526.1"/>
    </source>
</evidence>
<protein>
    <submittedName>
        <fullName evidence="1">Thioredoxin domain-containing protein</fullName>
    </submittedName>
</protein>
<dbReference type="Proteomes" id="UP001059663">
    <property type="component" value="Chromosome"/>
</dbReference>
<organism evidence="1 2">
    <name type="scientific">Janibacter limosus</name>
    <dbReference type="NCBI Taxonomy" id="53458"/>
    <lineage>
        <taxon>Bacteria</taxon>
        <taxon>Bacillati</taxon>
        <taxon>Actinomycetota</taxon>
        <taxon>Actinomycetes</taxon>
        <taxon>Micrococcales</taxon>
        <taxon>Intrasporangiaceae</taxon>
        <taxon>Janibacter</taxon>
    </lineage>
</organism>
<reference evidence="1" key="1">
    <citation type="submission" date="2021-11" db="EMBL/GenBank/DDBJ databases">
        <title>Study of the species diversity of bacterial strains isolated from a unique natural object - Shulgan-Tash cave (Bashkiria).</title>
        <authorList>
            <person name="Sazanova A.L."/>
            <person name="Chirak E.R."/>
            <person name="Safronova V.I."/>
        </authorList>
    </citation>
    <scope>NUCLEOTIDE SEQUENCE</scope>
    <source>
        <strain evidence="1">P1</strain>
    </source>
</reference>
<gene>
    <name evidence="1" type="ORF">LP422_10900</name>
</gene>
<name>A0AC61U0I3_9MICO</name>